<proteinExistence type="predicted"/>
<dbReference type="SUPFAM" id="SSF63380">
    <property type="entry name" value="Riboflavin synthase domain-like"/>
    <property type="match status" value="1"/>
</dbReference>
<organism evidence="2 3">
    <name type="scientific">Pseudooceanicola albus</name>
    <dbReference type="NCBI Taxonomy" id="2692189"/>
    <lineage>
        <taxon>Bacteria</taxon>
        <taxon>Pseudomonadati</taxon>
        <taxon>Pseudomonadota</taxon>
        <taxon>Alphaproteobacteria</taxon>
        <taxon>Rhodobacterales</taxon>
        <taxon>Paracoccaceae</taxon>
        <taxon>Pseudooceanicola</taxon>
    </lineage>
</organism>
<dbReference type="SUPFAM" id="SSF52343">
    <property type="entry name" value="Ferredoxin reductase-like, C-terminal NADP-linked domain"/>
    <property type="match status" value="1"/>
</dbReference>
<dbReference type="Gene3D" id="3.40.50.80">
    <property type="entry name" value="Nucleotide-binding domain of ferredoxin-NADP reductase (FNR) module"/>
    <property type="match status" value="1"/>
</dbReference>
<sequence>MTHTVTLREKSALTHDVYQYVFDRPAGFDFTPGQATELALEKPGWTEEGRPFTFTSQPDERQLEFVIKSYEDHDGVTNRLSHLHPGDQVELEDPFGAIQDAGRGTFIAAGAGLTPFIPILRQRAAAGRLKGCRLIYTNKSEDDIILREEWEAMRDLSVTFTVTEEPGRTVQRARIDREFLASVIDDFGQKFYICGPDAFVTDIREALLELGAASGNVITEEGL</sequence>
<evidence type="ECO:0000259" key="1">
    <source>
        <dbReference type="PROSITE" id="PS51384"/>
    </source>
</evidence>
<dbReference type="InterPro" id="IPR001433">
    <property type="entry name" value="OxRdtase_FAD/NAD-bd"/>
</dbReference>
<protein>
    <submittedName>
        <fullName evidence="2">Flavodoxin reductase</fullName>
    </submittedName>
</protein>
<keyword evidence="3" id="KW-1185">Reference proteome</keyword>
<dbReference type="RefSeq" id="WP_160896609.1">
    <property type="nucleotide sequence ID" value="NZ_WUMU01000029.1"/>
</dbReference>
<evidence type="ECO:0000313" key="2">
    <source>
        <dbReference type="EMBL" id="MXN20486.1"/>
    </source>
</evidence>
<dbReference type="CDD" id="cd06196">
    <property type="entry name" value="FNR_like_1"/>
    <property type="match status" value="1"/>
</dbReference>
<evidence type="ECO:0000313" key="3">
    <source>
        <dbReference type="Proteomes" id="UP000477911"/>
    </source>
</evidence>
<dbReference type="GO" id="GO:0016491">
    <property type="term" value="F:oxidoreductase activity"/>
    <property type="evidence" value="ECO:0007669"/>
    <property type="project" value="InterPro"/>
</dbReference>
<accession>A0A6L7GAV2</accession>
<dbReference type="Pfam" id="PF00175">
    <property type="entry name" value="NAD_binding_1"/>
    <property type="match status" value="1"/>
</dbReference>
<dbReference type="InterPro" id="IPR017938">
    <property type="entry name" value="Riboflavin_synthase-like_b-brl"/>
</dbReference>
<dbReference type="PANTHER" id="PTHR47354">
    <property type="entry name" value="NADH OXIDOREDUCTASE HCR"/>
    <property type="match status" value="1"/>
</dbReference>
<reference evidence="2 3" key="1">
    <citation type="submission" date="2019-12" db="EMBL/GenBank/DDBJ databases">
        <authorList>
            <person name="Li M."/>
        </authorList>
    </citation>
    <scope>NUCLEOTIDE SEQUENCE [LARGE SCALE GENOMIC DNA]</scope>
    <source>
        <strain evidence="2 3">GBMRC 2024</strain>
    </source>
</reference>
<dbReference type="Proteomes" id="UP000477911">
    <property type="component" value="Unassembled WGS sequence"/>
</dbReference>
<dbReference type="InterPro" id="IPR050415">
    <property type="entry name" value="MRET"/>
</dbReference>
<gene>
    <name evidence="2" type="ORF">GR170_21840</name>
</gene>
<dbReference type="AlphaFoldDB" id="A0A6L7GAV2"/>
<dbReference type="Gene3D" id="2.40.30.10">
    <property type="entry name" value="Translation factors"/>
    <property type="match status" value="1"/>
</dbReference>
<dbReference type="InterPro" id="IPR017927">
    <property type="entry name" value="FAD-bd_FR_type"/>
</dbReference>
<dbReference type="InterPro" id="IPR008333">
    <property type="entry name" value="Cbr1-like_FAD-bd_dom"/>
</dbReference>
<comment type="caution">
    <text evidence="2">The sequence shown here is derived from an EMBL/GenBank/DDBJ whole genome shotgun (WGS) entry which is preliminary data.</text>
</comment>
<dbReference type="EMBL" id="WUMU01000029">
    <property type="protein sequence ID" value="MXN20486.1"/>
    <property type="molecule type" value="Genomic_DNA"/>
</dbReference>
<feature type="domain" description="FAD-binding FR-type" evidence="1">
    <location>
        <begin position="1"/>
        <end position="101"/>
    </location>
</feature>
<dbReference type="InterPro" id="IPR039261">
    <property type="entry name" value="FNR_nucleotide-bd"/>
</dbReference>
<name>A0A6L7GAV2_9RHOB</name>
<dbReference type="PROSITE" id="PS51384">
    <property type="entry name" value="FAD_FR"/>
    <property type="match status" value="1"/>
</dbReference>
<dbReference type="Pfam" id="PF00970">
    <property type="entry name" value="FAD_binding_6"/>
    <property type="match status" value="1"/>
</dbReference>
<dbReference type="PRINTS" id="PR00410">
    <property type="entry name" value="PHEHYDRXLASE"/>
</dbReference>
<dbReference type="PANTHER" id="PTHR47354:SF5">
    <property type="entry name" value="PROTEIN RFBI"/>
    <property type="match status" value="1"/>
</dbReference>